<proteinExistence type="predicted"/>
<dbReference type="InterPro" id="IPR018711">
    <property type="entry name" value="NAGPA"/>
</dbReference>
<dbReference type="RefSeq" id="WP_142492713.1">
    <property type="nucleotide sequence ID" value="NZ_FXTO01000006.1"/>
</dbReference>
<feature type="signal peptide" evidence="1">
    <location>
        <begin position="1"/>
        <end position="25"/>
    </location>
</feature>
<gene>
    <name evidence="3" type="ORF">SAMN06265173_10686</name>
</gene>
<keyword evidence="1" id="KW-0732">Signal</keyword>
<dbReference type="OrthoDB" id="5515706at2"/>
<feature type="chain" id="PRO_5021839109" evidence="1">
    <location>
        <begin position="26"/>
        <end position="251"/>
    </location>
</feature>
<feature type="domain" description="Phosphodiester glycosidase" evidence="2">
    <location>
        <begin position="80"/>
        <end position="224"/>
    </location>
</feature>
<dbReference type="EMBL" id="FXTO01000006">
    <property type="protein sequence ID" value="SMO57714.1"/>
    <property type="molecule type" value="Genomic_DNA"/>
</dbReference>
<keyword evidence="4" id="KW-1185">Reference proteome</keyword>
<evidence type="ECO:0000313" key="3">
    <source>
        <dbReference type="EMBL" id="SMO57714.1"/>
    </source>
</evidence>
<evidence type="ECO:0000259" key="2">
    <source>
        <dbReference type="Pfam" id="PF09992"/>
    </source>
</evidence>
<evidence type="ECO:0000256" key="1">
    <source>
        <dbReference type="SAM" id="SignalP"/>
    </source>
</evidence>
<sequence length="251" mass="27554">MTRPGTSLFGLVLALAAWLPTLAHAVDCRSLTVDENRFTICQVDASRETIRLFLRDDQGTVLGQFSAVAELLDAKGQRLDMAMNAGMYHQDRAPVGLYIEDGQQEMRVVPNAGPGNFGLLPNGVFCIRQGRADVIETLRYINEKPACRDATQSGPMLVIDGALHPRFLPDSTSRYIRNGVGSSADGQRVVFAISENPVTFYEFGSLFRDTLDLPQALYFDGKVSRLYAPQIDRDDAGFWLGPIVGVVSPVQ</sequence>
<dbReference type="AlphaFoldDB" id="A0A521CE38"/>
<dbReference type="Proteomes" id="UP000316030">
    <property type="component" value="Unassembled WGS sequence"/>
</dbReference>
<name>A0A521CE38_9RHOB</name>
<organism evidence="3 4">
    <name type="scientific">Thalassovita litoralis</name>
    <dbReference type="NCBI Taxonomy" id="1010611"/>
    <lineage>
        <taxon>Bacteria</taxon>
        <taxon>Pseudomonadati</taxon>
        <taxon>Pseudomonadota</taxon>
        <taxon>Alphaproteobacteria</taxon>
        <taxon>Rhodobacterales</taxon>
        <taxon>Roseobacteraceae</taxon>
        <taxon>Thalassovita</taxon>
    </lineage>
</organism>
<accession>A0A521CE38</accession>
<reference evidence="3 4" key="1">
    <citation type="submission" date="2017-05" db="EMBL/GenBank/DDBJ databases">
        <authorList>
            <person name="Varghese N."/>
            <person name="Submissions S."/>
        </authorList>
    </citation>
    <scope>NUCLEOTIDE SEQUENCE [LARGE SCALE GENOMIC DNA]</scope>
    <source>
        <strain evidence="3 4">DSM 29506</strain>
    </source>
</reference>
<evidence type="ECO:0000313" key="4">
    <source>
        <dbReference type="Proteomes" id="UP000316030"/>
    </source>
</evidence>
<protein>
    <submittedName>
        <fullName evidence="3">Uncharacterized protein YigE, DUF2233 family</fullName>
    </submittedName>
</protein>
<dbReference type="Pfam" id="PF09992">
    <property type="entry name" value="NAGPA"/>
    <property type="match status" value="1"/>
</dbReference>